<accession>A0ABS9GYK9</accession>
<comment type="caution">
    <text evidence="1">The sequence shown here is derived from an EMBL/GenBank/DDBJ whole genome shotgun (WGS) entry which is preliminary data.</text>
</comment>
<name>A0ABS9GYK9_9BACL</name>
<dbReference type="EMBL" id="JAKIJS010000001">
    <property type="protein sequence ID" value="MCF6136685.1"/>
    <property type="molecule type" value="Genomic_DNA"/>
</dbReference>
<evidence type="ECO:0000313" key="1">
    <source>
        <dbReference type="EMBL" id="MCF6136685.1"/>
    </source>
</evidence>
<dbReference type="Proteomes" id="UP001649381">
    <property type="component" value="Unassembled WGS sequence"/>
</dbReference>
<gene>
    <name evidence="1" type="ORF">L2716_03015</name>
</gene>
<dbReference type="RefSeq" id="WP_236331654.1">
    <property type="nucleotide sequence ID" value="NZ_JAKIJS010000001.1"/>
</dbReference>
<dbReference type="Pfam" id="PF06338">
    <property type="entry name" value="ComK"/>
    <property type="match status" value="1"/>
</dbReference>
<proteinExistence type="predicted"/>
<dbReference type="InterPro" id="IPR010461">
    <property type="entry name" value="ComK"/>
</dbReference>
<sequence length="192" mass="22014">MARLKKAEYLINGETMVILPHYNEHGHLFSLVMEWGRELLVSEKPMEIIKNNCLFHGSSYQGRVEGAAHLTKYNRMVPIMICNRSSIYFFPTHSPKTESCIWIAHGHVKEIVPSDADSCQVILSNHRAIPIKVSRAAMEIKVNRTAQFRHLMSVQDMQSDRSNRTEQFSQLEQSVIMESTGAYSFSQNTSHF</sequence>
<protein>
    <submittedName>
        <fullName evidence="1">Competence protein ComK</fullName>
    </submittedName>
</protein>
<organism evidence="1 2">
    <name type="scientific">Pseudalkalibacillus berkeleyi</name>
    <dbReference type="NCBI Taxonomy" id="1069813"/>
    <lineage>
        <taxon>Bacteria</taxon>
        <taxon>Bacillati</taxon>
        <taxon>Bacillota</taxon>
        <taxon>Bacilli</taxon>
        <taxon>Bacillales</taxon>
        <taxon>Fictibacillaceae</taxon>
        <taxon>Pseudalkalibacillus</taxon>
    </lineage>
</organism>
<reference evidence="1 2" key="1">
    <citation type="submission" date="2022-01" db="EMBL/GenBank/DDBJ databases">
        <title>Alkalihalobacillus sp. EGI L200015, a novel bacterium isolated from a salt lake sediment.</title>
        <authorList>
            <person name="Gao L."/>
            <person name="Fang B.-Z."/>
            <person name="Li W.-J."/>
        </authorList>
    </citation>
    <scope>NUCLEOTIDE SEQUENCE [LARGE SCALE GENOMIC DNA]</scope>
    <source>
        <strain evidence="1 2">KCTC 12718</strain>
    </source>
</reference>
<evidence type="ECO:0000313" key="2">
    <source>
        <dbReference type="Proteomes" id="UP001649381"/>
    </source>
</evidence>
<keyword evidence="2" id="KW-1185">Reference proteome</keyword>